<name>A0ACB8YW96_CICIN</name>
<evidence type="ECO:0000313" key="1">
    <source>
        <dbReference type="EMBL" id="KAI3690044.1"/>
    </source>
</evidence>
<reference evidence="2" key="1">
    <citation type="journal article" date="2022" name="Mol. Ecol. Resour.">
        <title>The genomes of chicory, endive, great burdock and yacon provide insights into Asteraceae palaeo-polyploidization history and plant inulin production.</title>
        <authorList>
            <person name="Fan W."/>
            <person name="Wang S."/>
            <person name="Wang H."/>
            <person name="Wang A."/>
            <person name="Jiang F."/>
            <person name="Liu H."/>
            <person name="Zhao H."/>
            <person name="Xu D."/>
            <person name="Zhang Y."/>
        </authorList>
    </citation>
    <scope>NUCLEOTIDE SEQUENCE [LARGE SCALE GENOMIC DNA]</scope>
    <source>
        <strain evidence="2">cv. Punajuju</strain>
    </source>
</reference>
<proteinExistence type="predicted"/>
<reference evidence="1 2" key="2">
    <citation type="journal article" date="2022" name="Mol. Ecol. Resour.">
        <title>The genomes of chicory, endive, great burdock and yacon provide insights into Asteraceae paleo-polyploidization history and plant inulin production.</title>
        <authorList>
            <person name="Fan W."/>
            <person name="Wang S."/>
            <person name="Wang H."/>
            <person name="Wang A."/>
            <person name="Jiang F."/>
            <person name="Liu H."/>
            <person name="Zhao H."/>
            <person name="Xu D."/>
            <person name="Zhang Y."/>
        </authorList>
    </citation>
    <scope>NUCLEOTIDE SEQUENCE [LARGE SCALE GENOMIC DNA]</scope>
    <source>
        <strain evidence="2">cv. Punajuju</strain>
        <tissue evidence="1">Leaves</tissue>
    </source>
</reference>
<keyword evidence="2" id="KW-1185">Reference proteome</keyword>
<dbReference type="EMBL" id="CM042017">
    <property type="protein sequence ID" value="KAI3690044.1"/>
    <property type="molecule type" value="Genomic_DNA"/>
</dbReference>
<sequence>MTHSSLGEGCKLFWPDKQEFVRMAVKFGATIVPFGVVGEDDMSELIIDYNEMKRIPFVDQLVNDFNQGRKNLRKEMGGEIAKQPLHFPIFLPKLPDSHGSSKKQSPTKRHREMAEIEKKMKNIPMILISCGCVGRRLLRYMIWILGVIRLRKFSKMALIVKTSTLPLSPFLSLDKNFRLHSHVLMRSVRGEISQASVSINGASSVHKKDTNGGKKSGQNIPEELEPLWDDGYGTQTAKDYAYIAMDLIKSDGGPPRWFCPIACGTPLKDSPILLYIPGIDGTGTGLVVHEKALGKVFHVQCLHIPVHDRTPFEGLLQIVEETIKIEHDLSPNKPIYLLGESFGGTLALSVAARNPTIDLILILANPATSFERSQALPLYSLMKSLPEKHYEMLPYVIPPILGDFVKMAMVKIDGTSDVSHLWQFLCNFTKDLPNLSMLSKILPQDTLKWRIKLVESAAAYANSRLHAITAQVLVLASGKDNLVPSKNEAQRLSRLLKHCNIRVFEENGHTILLESGVNLLSTIKTSEMYRRFSKHDFVKDFLPLSMTEFKSLPIESRWYRVFMGAAMFSTMEDGKIVRGLSGIPNEGPVLIVGNHLLLGFDIFPLLSEFLKEKKVILRGLAHPQFFQFDEKHVLIPCLDVIKLFGAIPVSGINLFKLLARKSYTLLYPGGLREALYRKGENSKLFWPEKQEFVRMAVKFGATIIPFGVVGEDDISEIIIDYNEMKRIPFINQMLNDLNQGKTNLREGMVGEIGEQRLHIPIIVPKLTGRLYYMFGKPIRTKRKEKFLDDKDYIKELYLQIKCEVEKNVAYLLKKREEDPYRGLVERLTWLNTIGSLDQIPSFEP</sequence>
<accession>A0ACB8YW96</accession>
<dbReference type="Proteomes" id="UP001055811">
    <property type="component" value="Linkage Group LG09"/>
</dbReference>
<organism evidence="1 2">
    <name type="scientific">Cichorium intybus</name>
    <name type="common">Chicory</name>
    <dbReference type="NCBI Taxonomy" id="13427"/>
    <lineage>
        <taxon>Eukaryota</taxon>
        <taxon>Viridiplantae</taxon>
        <taxon>Streptophyta</taxon>
        <taxon>Embryophyta</taxon>
        <taxon>Tracheophyta</taxon>
        <taxon>Spermatophyta</taxon>
        <taxon>Magnoliopsida</taxon>
        <taxon>eudicotyledons</taxon>
        <taxon>Gunneridae</taxon>
        <taxon>Pentapetalae</taxon>
        <taxon>asterids</taxon>
        <taxon>campanulids</taxon>
        <taxon>Asterales</taxon>
        <taxon>Asteraceae</taxon>
        <taxon>Cichorioideae</taxon>
        <taxon>Cichorieae</taxon>
        <taxon>Cichoriinae</taxon>
        <taxon>Cichorium</taxon>
    </lineage>
</organism>
<gene>
    <name evidence="1" type="ORF">L2E82_48019</name>
</gene>
<evidence type="ECO:0000313" key="2">
    <source>
        <dbReference type="Proteomes" id="UP001055811"/>
    </source>
</evidence>
<comment type="caution">
    <text evidence="1">The sequence shown here is derived from an EMBL/GenBank/DDBJ whole genome shotgun (WGS) entry which is preliminary data.</text>
</comment>
<protein>
    <submittedName>
        <fullName evidence="1">Uncharacterized protein</fullName>
    </submittedName>
</protein>